<keyword evidence="1" id="KW-0472">Membrane</keyword>
<accession>A0A1A8ZXH9</accession>
<keyword evidence="3" id="KW-1185">Reference proteome</keyword>
<keyword evidence="1" id="KW-0812">Transmembrane</keyword>
<feature type="transmembrane region" description="Helical" evidence="1">
    <location>
        <begin position="7"/>
        <end position="27"/>
    </location>
</feature>
<gene>
    <name evidence="2" type="ORF">GA0070611_4205</name>
</gene>
<dbReference type="RefSeq" id="WP_091666889.1">
    <property type="nucleotide sequence ID" value="NZ_LT594323.1"/>
</dbReference>
<evidence type="ECO:0000313" key="2">
    <source>
        <dbReference type="EMBL" id="SBT48842.1"/>
    </source>
</evidence>
<dbReference type="EMBL" id="LT594323">
    <property type="protein sequence ID" value="SBT48842.1"/>
    <property type="molecule type" value="Genomic_DNA"/>
</dbReference>
<dbReference type="STRING" id="261654.GA0070611_4205"/>
<dbReference type="AlphaFoldDB" id="A0A1A8ZXH9"/>
<organism evidence="2 3">
    <name type="scientific">Micromonospora auratinigra</name>
    <dbReference type="NCBI Taxonomy" id="261654"/>
    <lineage>
        <taxon>Bacteria</taxon>
        <taxon>Bacillati</taxon>
        <taxon>Actinomycetota</taxon>
        <taxon>Actinomycetes</taxon>
        <taxon>Micromonosporales</taxon>
        <taxon>Micromonosporaceae</taxon>
        <taxon>Micromonospora</taxon>
    </lineage>
</organism>
<sequence length="188" mass="19350">MGRDDRVGTALLAGLTVAALVTGGWWWHESAPRLGPVDPSPGPTPGAFGDRDVKVVDPATGRVLRTVPARPKEPLVLFEDADGAAAVPLEAGDDLWHDRSHLEPGQPPVVRQTNPSAGLKYALTVRCTGTGSVAFEATGTPGDEPPASVECGYGAAVSVLEAAGGPLRVRFRAEGGGADLDARLAELS</sequence>
<protein>
    <submittedName>
        <fullName evidence="2">Uncharacterized protein</fullName>
    </submittedName>
</protein>
<dbReference type="OrthoDB" id="3397798at2"/>
<dbReference type="PATRIC" id="fig|261654.4.peg.4273"/>
<proteinExistence type="predicted"/>
<dbReference type="Proteomes" id="UP000199385">
    <property type="component" value="Chromosome I"/>
</dbReference>
<evidence type="ECO:0000256" key="1">
    <source>
        <dbReference type="SAM" id="Phobius"/>
    </source>
</evidence>
<keyword evidence="1" id="KW-1133">Transmembrane helix</keyword>
<evidence type="ECO:0000313" key="3">
    <source>
        <dbReference type="Proteomes" id="UP000199385"/>
    </source>
</evidence>
<name>A0A1A8ZXH9_9ACTN</name>
<reference evidence="3" key="1">
    <citation type="submission" date="2016-06" db="EMBL/GenBank/DDBJ databases">
        <authorList>
            <person name="Varghese N."/>
            <person name="Submissions Spin"/>
        </authorList>
    </citation>
    <scope>NUCLEOTIDE SEQUENCE [LARGE SCALE GENOMIC DNA]</scope>
    <source>
        <strain evidence="3">DSM 44815</strain>
    </source>
</reference>